<accession>A0A0F8WRD1</accession>
<reference evidence="1" key="1">
    <citation type="journal article" date="2015" name="Nature">
        <title>Complex archaea that bridge the gap between prokaryotes and eukaryotes.</title>
        <authorList>
            <person name="Spang A."/>
            <person name="Saw J.H."/>
            <person name="Jorgensen S.L."/>
            <person name="Zaremba-Niedzwiedzka K."/>
            <person name="Martijn J."/>
            <person name="Lind A.E."/>
            <person name="van Eijk R."/>
            <person name="Schleper C."/>
            <person name="Guy L."/>
            <person name="Ettema T.J."/>
        </authorList>
    </citation>
    <scope>NUCLEOTIDE SEQUENCE</scope>
</reference>
<organism evidence="1">
    <name type="scientific">marine sediment metagenome</name>
    <dbReference type="NCBI Taxonomy" id="412755"/>
    <lineage>
        <taxon>unclassified sequences</taxon>
        <taxon>metagenomes</taxon>
        <taxon>ecological metagenomes</taxon>
    </lineage>
</organism>
<dbReference type="AlphaFoldDB" id="A0A0F8WRD1"/>
<protein>
    <submittedName>
        <fullName evidence="1">Uncharacterized protein</fullName>
    </submittedName>
</protein>
<comment type="caution">
    <text evidence="1">The sequence shown here is derived from an EMBL/GenBank/DDBJ whole genome shotgun (WGS) entry which is preliminary data.</text>
</comment>
<name>A0A0F8WRD1_9ZZZZ</name>
<gene>
    <name evidence="1" type="ORF">LCGC14_3120620</name>
</gene>
<sequence>MARFIVTLKRTFMWEGEAKDDWEAEMKAIEGTNHPCYVMGEPDVVDIEEITSDTTGEHND</sequence>
<proteinExistence type="predicted"/>
<dbReference type="EMBL" id="LAZR01067796">
    <property type="protein sequence ID" value="KKK50880.1"/>
    <property type="molecule type" value="Genomic_DNA"/>
</dbReference>
<evidence type="ECO:0000313" key="1">
    <source>
        <dbReference type="EMBL" id="KKK50880.1"/>
    </source>
</evidence>